<dbReference type="InterPro" id="IPR029753">
    <property type="entry name" value="D-isomer_DH_CS"/>
</dbReference>
<dbReference type="GO" id="GO:0030267">
    <property type="term" value="F:glyoxylate reductase (NADPH) activity"/>
    <property type="evidence" value="ECO:0007669"/>
    <property type="project" value="TreeGrafter"/>
</dbReference>
<dbReference type="CDD" id="cd12166">
    <property type="entry name" value="2-Hacid_dh_7"/>
    <property type="match status" value="1"/>
</dbReference>
<dbReference type="OrthoDB" id="4324715at2"/>
<evidence type="ECO:0000256" key="4">
    <source>
        <dbReference type="RuleBase" id="RU003719"/>
    </source>
</evidence>
<feature type="domain" description="D-isomer specific 2-hydroxyacid dehydrogenase catalytic" evidence="5">
    <location>
        <begin position="60"/>
        <end position="309"/>
    </location>
</feature>
<dbReference type="PANTHER" id="PTHR10996">
    <property type="entry name" value="2-HYDROXYACID DEHYDROGENASE-RELATED"/>
    <property type="match status" value="1"/>
</dbReference>
<keyword evidence="8" id="KW-1185">Reference proteome</keyword>
<keyword evidence="2 4" id="KW-0560">Oxidoreductase</keyword>
<dbReference type="STRING" id="285351.SAMN04488035_0833"/>
<evidence type="ECO:0000256" key="1">
    <source>
        <dbReference type="ARBA" id="ARBA00005854"/>
    </source>
</evidence>
<evidence type="ECO:0000259" key="6">
    <source>
        <dbReference type="Pfam" id="PF02826"/>
    </source>
</evidence>
<accession>A0A1I2E0U3</accession>
<dbReference type="PROSITE" id="PS00671">
    <property type="entry name" value="D_2_HYDROXYACID_DH_3"/>
    <property type="match status" value="1"/>
</dbReference>
<feature type="domain" description="D-isomer specific 2-hydroxyacid dehydrogenase NAD-binding" evidence="6">
    <location>
        <begin position="107"/>
        <end position="278"/>
    </location>
</feature>
<keyword evidence="3" id="KW-0520">NAD</keyword>
<sequence>MLTITVPDADLESRLSDLADRVRMIRWDFKTPYADVTDVDPAEVSVVVVPHYFTKREGYERLAALPNLRTVQLPSAGYEHALPHIPAGITVCNGRGVHDDGTAELALALTLAAQRGLDDAVRDMPAGRWRPSMRSSLADRRAIVVGYGSVGQAIAARLRAFKVDVVPVASTARDTPDGHVHAVTELPSLLPTADIVVLITPLTDDTDGLVDAEFLSAMPDGALLVNVGRGRLVDTDALLAEVRSGRLRAALDVTEPEPLPADHPLWRTPGVIITPHVGGSSDATFPRFADLVRRQLERLLAGEEPENVVART</sequence>
<evidence type="ECO:0000259" key="5">
    <source>
        <dbReference type="Pfam" id="PF00389"/>
    </source>
</evidence>
<dbReference type="Pfam" id="PF02826">
    <property type="entry name" value="2-Hacid_dh_C"/>
    <property type="match status" value="1"/>
</dbReference>
<dbReference type="PROSITE" id="PS00670">
    <property type="entry name" value="D_2_HYDROXYACID_DH_2"/>
    <property type="match status" value="1"/>
</dbReference>
<dbReference type="EMBL" id="FONZ01000001">
    <property type="protein sequence ID" value="SFE86309.1"/>
    <property type="molecule type" value="Genomic_DNA"/>
</dbReference>
<comment type="similarity">
    <text evidence="1 4">Belongs to the D-isomer specific 2-hydroxyacid dehydrogenase family.</text>
</comment>
<dbReference type="InterPro" id="IPR006140">
    <property type="entry name" value="D-isomer_DH_NAD-bd"/>
</dbReference>
<dbReference type="Proteomes" id="UP000198520">
    <property type="component" value="Unassembled WGS sequence"/>
</dbReference>
<evidence type="ECO:0000256" key="3">
    <source>
        <dbReference type="ARBA" id="ARBA00023027"/>
    </source>
</evidence>
<dbReference type="SUPFAM" id="SSF51735">
    <property type="entry name" value="NAD(P)-binding Rossmann-fold domains"/>
    <property type="match status" value="1"/>
</dbReference>
<reference evidence="8" key="1">
    <citation type="submission" date="2016-10" db="EMBL/GenBank/DDBJ databases">
        <authorList>
            <person name="Varghese N."/>
            <person name="Submissions S."/>
        </authorList>
    </citation>
    <scope>NUCLEOTIDE SEQUENCE [LARGE SCALE GENOMIC DNA]</scope>
    <source>
        <strain evidence="8">DSM 19083</strain>
    </source>
</reference>
<dbReference type="InterPro" id="IPR050223">
    <property type="entry name" value="D-isomer_2-hydroxyacid_DH"/>
</dbReference>
<proteinExistence type="inferred from homology"/>
<name>A0A1I2E0U3_9MICO</name>
<protein>
    <submittedName>
        <fullName evidence="7">Phosphoglycerate dehydrogenase</fullName>
    </submittedName>
</protein>
<dbReference type="AlphaFoldDB" id="A0A1I2E0U3"/>
<dbReference type="Pfam" id="PF00389">
    <property type="entry name" value="2-Hacid_dh"/>
    <property type="match status" value="1"/>
</dbReference>
<dbReference type="PANTHER" id="PTHR10996:SF178">
    <property type="entry name" value="2-HYDROXYACID DEHYDROGENASE YGL185C-RELATED"/>
    <property type="match status" value="1"/>
</dbReference>
<dbReference type="SUPFAM" id="SSF52283">
    <property type="entry name" value="Formate/glycerate dehydrogenase catalytic domain-like"/>
    <property type="match status" value="1"/>
</dbReference>
<evidence type="ECO:0000313" key="7">
    <source>
        <dbReference type="EMBL" id="SFE86309.1"/>
    </source>
</evidence>
<dbReference type="RefSeq" id="WP_093375283.1">
    <property type="nucleotide sequence ID" value="NZ_BNAN01000001.1"/>
</dbReference>
<organism evidence="7 8">
    <name type="scientific">Flavimobilis marinus</name>
    <dbReference type="NCBI Taxonomy" id="285351"/>
    <lineage>
        <taxon>Bacteria</taxon>
        <taxon>Bacillati</taxon>
        <taxon>Actinomycetota</taxon>
        <taxon>Actinomycetes</taxon>
        <taxon>Micrococcales</taxon>
        <taxon>Jonesiaceae</taxon>
        <taxon>Flavimobilis</taxon>
    </lineage>
</organism>
<dbReference type="Gene3D" id="3.40.50.720">
    <property type="entry name" value="NAD(P)-binding Rossmann-like Domain"/>
    <property type="match status" value="2"/>
</dbReference>
<dbReference type="GO" id="GO:0051287">
    <property type="term" value="F:NAD binding"/>
    <property type="evidence" value="ECO:0007669"/>
    <property type="project" value="InterPro"/>
</dbReference>
<dbReference type="GO" id="GO:0016618">
    <property type="term" value="F:hydroxypyruvate reductase [NAD(P)H] activity"/>
    <property type="evidence" value="ECO:0007669"/>
    <property type="project" value="TreeGrafter"/>
</dbReference>
<evidence type="ECO:0000256" key="2">
    <source>
        <dbReference type="ARBA" id="ARBA00023002"/>
    </source>
</evidence>
<dbReference type="InterPro" id="IPR006139">
    <property type="entry name" value="D-isomer_2_OHA_DH_cat_dom"/>
</dbReference>
<gene>
    <name evidence="7" type="ORF">SAMN04488035_0833</name>
</gene>
<dbReference type="InterPro" id="IPR036291">
    <property type="entry name" value="NAD(P)-bd_dom_sf"/>
</dbReference>
<evidence type="ECO:0000313" key="8">
    <source>
        <dbReference type="Proteomes" id="UP000198520"/>
    </source>
</evidence>
<dbReference type="GO" id="GO:0005829">
    <property type="term" value="C:cytosol"/>
    <property type="evidence" value="ECO:0007669"/>
    <property type="project" value="TreeGrafter"/>
</dbReference>